<name>A0A843X6D0_COLES</name>
<accession>A0A843X6D0</accession>
<proteinExistence type="predicted"/>
<evidence type="ECO:0000313" key="1">
    <source>
        <dbReference type="EMBL" id="MQM15361.1"/>
    </source>
</evidence>
<dbReference type="AlphaFoldDB" id="A0A843X6D0"/>
<gene>
    <name evidence="1" type="ORF">Taro_048307</name>
</gene>
<protein>
    <submittedName>
        <fullName evidence="1">Uncharacterized protein</fullName>
    </submittedName>
</protein>
<evidence type="ECO:0000313" key="2">
    <source>
        <dbReference type="Proteomes" id="UP000652761"/>
    </source>
</evidence>
<sequence>MYEVFGQNGLFSGGCKLTYVSDGNIDCHQQQVNDNILVVNSSRRIFEKDIGYPVRLVQVAPTHMMRVTGLIVTCVETLSGLAEMEESTMQGLPGDRITSSKSIRCETAICFPCDHNDLLA</sequence>
<comment type="caution">
    <text evidence="1">The sequence shown here is derived from an EMBL/GenBank/DDBJ whole genome shotgun (WGS) entry which is preliminary data.</text>
</comment>
<dbReference type="Proteomes" id="UP000652761">
    <property type="component" value="Unassembled WGS sequence"/>
</dbReference>
<dbReference type="EMBL" id="NMUH01006482">
    <property type="protein sequence ID" value="MQM15361.1"/>
    <property type="molecule type" value="Genomic_DNA"/>
</dbReference>
<keyword evidence="2" id="KW-1185">Reference proteome</keyword>
<organism evidence="1 2">
    <name type="scientific">Colocasia esculenta</name>
    <name type="common">Wild taro</name>
    <name type="synonym">Arum esculentum</name>
    <dbReference type="NCBI Taxonomy" id="4460"/>
    <lineage>
        <taxon>Eukaryota</taxon>
        <taxon>Viridiplantae</taxon>
        <taxon>Streptophyta</taxon>
        <taxon>Embryophyta</taxon>
        <taxon>Tracheophyta</taxon>
        <taxon>Spermatophyta</taxon>
        <taxon>Magnoliopsida</taxon>
        <taxon>Liliopsida</taxon>
        <taxon>Araceae</taxon>
        <taxon>Aroideae</taxon>
        <taxon>Colocasieae</taxon>
        <taxon>Colocasia</taxon>
    </lineage>
</organism>
<reference evidence="1" key="1">
    <citation type="submission" date="2017-07" db="EMBL/GenBank/DDBJ databases">
        <title>Taro Niue Genome Assembly and Annotation.</title>
        <authorList>
            <person name="Atibalentja N."/>
            <person name="Keating K."/>
            <person name="Fields C.J."/>
        </authorList>
    </citation>
    <scope>NUCLEOTIDE SEQUENCE</scope>
    <source>
        <strain evidence="1">Niue_2</strain>
        <tissue evidence="1">Leaf</tissue>
    </source>
</reference>